<dbReference type="NCBIfam" id="TIGR01566">
    <property type="entry name" value="ZF_HD_prot_N"/>
    <property type="match status" value="1"/>
</dbReference>
<dbReference type="GO" id="GO:0003700">
    <property type="term" value="F:DNA-binding transcription factor activity"/>
    <property type="evidence" value="ECO:0007669"/>
    <property type="project" value="TreeGrafter"/>
</dbReference>
<evidence type="ECO:0000256" key="1">
    <source>
        <dbReference type="ARBA" id="ARBA00004123"/>
    </source>
</evidence>
<dbReference type="InterPro" id="IPR006456">
    <property type="entry name" value="ZF_HD_homeobox_Cys/His_dimer"/>
</dbReference>
<dbReference type="NCBIfam" id="TIGR01565">
    <property type="entry name" value="homeo_ZF_HD"/>
    <property type="match status" value="1"/>
</dbReference>
<keyword evidence="5" id="KW-0805">Transcription regulation</keyword>
<protein>
    <recommendedName>
        <fullName evidence="11">ZF-HD dimerization-type domain-containing protein</fullName>
    </recommendedName>
</protein>
<keyword evidence="9" id="KW-0539">Nucleus</keyword>
<name>A0A8T2WFP3_POPDE</name>
<proteinExistence type="predicted"/>
<evidence type="ECO:0000313" key="12">
    <source>
        <dbReference type="EMBL" id="KAH8480295.1"/>
    </source>
</evidence>
<evidence type="ECO:0000256" key="5">
    <source>
        <dbReference type="ARBA" id="ARBA00023015"/>
    </source>
</evidence>
<dbReference type="FunFam" id="1.10.10.60:FF:000257">
    <property type="entry name" value="Zinc-finger homeodomain protein 2"/>
    <property type="match status" value="1"/>
</dbReference>
<feature type="region of interest" description="Disordered" evidence="10">
    <location>
        <begin position="244"/>
        <end position="268"/>
    </location>
</feature>
<accession>A0A8T2WFP3</accession>
<comment type="caution">
    <text evidence="12">The sequence shown here is derived from an EMBL/GenBank/DDBJ whole genome shotgun (WGS) entry which is preliminary data.</text>
</comment>
<evidence type="ECO:0000256" key="7">
    <source>
        <dbReference type="ARBA" id="ARBA00023155"/>
    </source>
</evidence>
<feature type="compositionally biased region" description="Pro residues" evidence="10">
    <location>
        <begin position="259"/>
        <end position="268"/>
    </location>
</feature>
<organism evidence="12 13">
    <name type="scientific">Populus deltoides</name>
    <name type="common">Eastern poplar</name>
    <name type="synonym">Eastern cottonwood</name>
    <dbReference type="NCBI Taxonomy" id="3696"/>
    <lineage>
        <taxon>Eukaryota</taxon>
        <taxon>Viridiplantae</taxon>
        <taxon>Streptophyta</taxon>
        <taxon>Embryophyta</taxon>
        <taxon>Tracheophyta</taxon>
        <taxon>Spermatophyta</taxon>
        <taxon>Magnoliopsida</taxon>
        <taxon>eudicotyledons</taxon>
        <taxon>Gunneridae</taxon>
        <taxon>Pentapetalae</taxon>
        <taxon>rosids</taxon>
        <taxon>fabids</taxon>
        <taxon>Malpighiales</taxon>
        <taxon>Salicaceae</taxon>
        <taxon>Saliceae</taxon>
        <taxon>Populus</taxon>
    </lineage>
</organism>
<gene>
    <name evidence="12" type="ORF">H0E87_030526</name>
</gene>
<dbReference type="GO" id="GO:0000976">
    <property type="term" value="F:transcription cis-regulatory region binding"/>
    <property type="evidence" value="ECO:0007669"/>
    <property type="project" value="TreeGrafter"/>
</dbReference>
<sequence length="268" mass="30707">MDPSVVPYHQQQQEQHKSETDHDQDIDMVLQTKTITAMNSNSKSTKDPYNINIVKYKECMRNHAASIGGHANDGCGEFMPRGGEGTRDWLTCAACGCHRNFHRRQGSTKRQHQQQLLLSPPPQTQQFLLYGAPTDINMNRPVHDFISRPHEDEYDDDDDNLDHDRRSETPERGEGKGFMVKSAGSNNKRFRTKFTQEQKERMLEFAEKIGWRIQKHDDMALNQFCNEVGVKRNVLKVWMHNNKNAHRRRDGAPPVSAEAPPPPPPVGV</sequence>
<dbReference type="GO" id="GO:0005634">
    <property type="term" value="C:nucleus"/>
    <property type="evidence" value="ECO:0007669"/>
    <property type="project" value="UniProtKB-SubCell"/>
</dbReference>
<dbReference type="SUPFAM" id="SSF46689">
    <property type="entry name" value="Homeodomain-like"/>
    <property type="match status" value="1"/>
</dbReference>
<evidence type="ECO:0000259" key="11">
    <source>
        <dbReference type="PROSITE" id="PS51523"/>
    </source>
</evidence>
<feature type="compositionally biased region" description="Basic and acidic residues" evidence="10">
    <location>
        <begin position="162"/>
        <end position="175"/>
    </location>
</feature>
<keyword evidence="7" id="KW-0371">Homeobox</keyword>
<evidence type="ECO:0000256" key="10">
    <source>
        <dbReference type="SAM" id="MobiDB-lite"/>
    </source>
</evidence>
<feature type="region of interest" description="Disordered" evidence="10">
    <location>
        <begin position="1"/>
        <end position="24"/>
    </location>
</feature>
<keyword evidence="4" id="KW-0862">Zinc</keyword>
<keyword evidence="3" id="KW-0863">Zinc-finger</keyword>
<evidence type="ECO:0000256" key="9">
    <source>
        <dbReference type="ARBA" id="ARBA00023242"/>
    </source>
</evidence>
<keyword evidence="13" id="KW-1185">Reference proteome</keyword>
<keyword evidence="6" id="KW-0238">DNA-binding</keyword>
<keyword evidence="2" id="KW-0479">Metal-binding</keyword>
<comment type="subcellular location">
    <subcellularLocation>
        <location evidence="1">Nucleus</location>
    </subcellularLocation>
</comment>
<dbReference type="PANTHER" id="PTHR31948:SF128">
    <property type="entry name" value="ZINC-FINGER HOMEODOMAIN PROTEIN 8"/>
    <property type="match status" value="1"/>
</dbReference>
<dbReference type="PANTHER" id="PTHR31948">
    <property type="entry name" value="ZINC-FINGER HOMEODOMAIN PROTEIN 2"/>
    <property type="match status" value="1"/>
</dbReference>
<feature type="compositionally biased region" description="Basic and acidic residues" evidence="10">
    <location>
        <begin position="141"/>
        <end position="151"/>
    </location>
</feature>
<dbReference type="GO" id="GO:0050793">
    <property type="term" value="P:regulation of developmental process"/>
    <property type="evidence" value="ECO:0007669"/>
    <property type="project" value="TreeGrafter"/>
</dbReference>
<dbReference type="PROSITE" id="PS51523">
    <property type="entry name" value="ZF_HD_DIMER"/>
    <property type="match status" value="1"/>
</dbReference>
<keyword evidence="8" id="KW-0804">Transcription</keyword>
<feature type="domain" description="ZF-HD dimerization-type" evidence="11">
    <location>
        <begin position="56"/>
        <end position="105"/>
    </location>
</feature>
<dbReference type="Gene3D" id="1.10.10.60">
    <property type="entry name" value="Homeodomain-like"/>
    <property type="match status" value="1"/>
</dbReference>
<feature type="compositionally biased region" description="Basic and acidic residues" evidence="10">
    <location>
        <begin position="14"/>
        <end position="24"/>
    </location>
</feature>
<dbReference type="InterPro" id="IPR009057">
    <property type="entry name" value="Homeodomain-like_sf"/>
</dbReference>
<dbReference type="EMBL" id="JACEGQ020000019">
    <property type="protein sequence ID" value="KAH8480295.1"/>
    <property type="molecule type" value="Genomic_DNA"/>
</dbReference>
<dbReference type="InterPro" id="IPR006455">
    <property type="entry name" value="Homeodomain_ZF_HD"/>
</dbReference>
<evidence type="ECO:0000256" key="6">
    <source>
        <dbReference type="ARBA" id="ARBA00023125"/>
    </source>
</evidence>
<evidence type="ECO:0000256" key="8">
    <source>
        <dbReference type="ARBA" id="ARBA00023163"/>
    </source>
</evidence>
<evidence type="ECO:0000256" key="3">
    <source>
        <dbReference type="ARBA" id="ARBA00022771"/>
    </source>
</evidence>
<evidence type="ECO:0000256" key="4">
    <source>
        <dbReference type="ARBA" id="ARBA00022833"/>
    </source>
</evidence>
<evidence type="ECO:0000256" key="2">
    <source>
        <dbReference type="ARBA" id="ARBA00022723"/>
    </source>
</evidence>
<dbReference type="GO" id="GO:0008270">
    <property type="term" value="F:zinc ion binding"/>
    <property type="evidence" value="ECO:0007669"/>
    <property type="project" value="UniProtKB-KW"/>
</dbReference>
<evidence type="ECO:0000313" key="13">
    <source>
        <dbReference type="Proteomes" id="UP000807159"/>
    </source>
</evidence>
<dbReference type="Proteomes" id="UP000807159">
    <property type="component" value="Chromosome 19"/>
</dbReference>
<feature type="compositionally biased region" description="Acidic residues" evidence="10">
    <location>
        <begin position="152"/>
        <end position="161"/>
    </location>
</feature>
<dbReference type="Pfam" id="PF04770">
    <property type="entry name" value="ZF-HD_dimer"/>
    <property type="match status" value="1"/>
</dbReference>
<dbReference type="AlphaFoldDB" id="A0A8T2WFP3"/>
<feature type="region of interest" description="Disordered" evidence="10">
    <location>
        <begin position="140"/>
        <end position="182"/>
    </location>
</feature>
<reference evidence="12" key="1">
    <citation type="journal article" date="2021" name="J. Hered.">
        <title>Genome Assembly of Salicaceae Populus deltoides (Eastern Cottonwood) I-69 Based on Nanopore Sequencing and Hi-C Technologies.</title>
        <authorList>
            <person name="Bai S."/>
            <person name="Wu H."/>
            <person name="Zhang J."/>
            <person name="Pan Z."/>
            <person name="Zhao W."/>
            <person name="Li Z."/>
            <person name="Tong C."/>
        </authorList>
    </citation>
    <scope>NUCLEOTIDE SEQUENCE</scope>
    <source>
        <tissue evidence="12">Leaf</tissue>
    </source>
</reference>